<sequence>MAALGTMAGLGAALASLASCGDPQRRDATRNLLVEEPAAEPEPAPRPTRAPTVVDAQDFIDRAATIDAFIIATSELAARRPAAVDVRAFARSMIDEHQRALAGLRAATGRLTPPLTLDATLPIDMRARLDALRDTDDDAFAGAYLRAQVSAHETAMVTLQSYAVSGNIAALKELARDRIPEINRHLVQARELETR</sequence>
<dbReference type="PANTHER" id="PTHR38593">
    <property type="entry name" value="BLR2558 PROTEIN"/>
    <property type="match status" value="1"/>
</dbReference>
<gene>
    <name evidence="2" type="ORF">NX02_24010</name>
</gene>
<dbReference type="PATRIC" id="fig|1123269.5.peg.4703"/>
<dbReference type="Proteomes" id="UP000018851">
    <property type="component" value="Chromosome"/>
</dbReference>
<feature type="domain" description="DUF4142" evidence="1">
    <location>
        <begin position="56"/>
        <end position="192"/>
    </location>
</feature>
<dbReference type="STRING" id="1123269.NX02_24010"/>
<accession>W0AL41</accession>
<dbReference type="InterPro" id="IPR025419">
    <property type="entry name" value="DUF4142"/>
</dbReference>
<evidence type="ECO:0000313" key="3">
    <source>
        <dbReference type="Proteomes" id="UP000018851"/>
    </source>
</evidence>
<dbReference type="KEGG" id="ssan:NX02_24010"/>
<proteinExistence type="predicted"/>
<dbReference type="HOGENOM" id="CLU_079636_4_0_5"/>
<dbReference type="Pfam" id="PF13628">
    <property type="entry name" value="DUF4142"/>
    <property type="match status" value="1"/>
</dbReference>
<dbReference type="Gene3D" id="1.20.1260.10">
    <property type="match status" value="1"/>
</dbReference>
<protein>
    <recommendedName>
        <fullName evidence="1">DUF4142 domain-containing protein</fullName>
    </recommendedName>
</protein>
<evidence type="ECO:0000313" key="2">
    <source>
        <dbReference type="EMBL" id="AHE56410.1"/>
    </source>
</evidence>
<dbReference type="EMBL" id="CP006644">
    <property type="protein sequence ID" value="AHE56410.1"/>
    <property type="molecule type" value="Genomic_DNA"/>
</dbReference>
<evidence type="ECO:0000259" key="1">
    <source>
        <dbReference type="Pfam" id="PF13628"/>
    </source>
</evidence>
<dbReference type="AlphaFoldDB" id="W0AL41"/>
<reference evidence="2 3" key="1">
    <citation type="submission" date="2013-07" db="EMBL/GenBank/DDBJ databases">
        <title>Completed genome of Sphingomonas sanxanigenens NX02.</title>
        <authorList>
            <person name="Ma T."/>
            <person name="Huang H."/>
            <person name="Wu M."/>
            <person name="Li X."/>
            <person name="Li G."/>
        </authorList>
    </citation>
    <scope>NUCLEOTIDE SEQUENCE [LARGE SCALE GENOMIC DNA]</scope>
    <source>
        <strain evidence="2 3">NX02</strain>
    </source>
</reference>
<organism evidence="2 3">
    <name type="scientific">Sphingomonas sanxanigenens DSM 19645 = NX02</name>
    <dbReference type="NCBI Taxonomy" id="1123269"/>
    <lineage>
        <taxon>Bacteria</taxon>
        <taxon>Pseudomonadati</taxon>
        <taxon>Pseudomonadota</taxon>
        <taxon>Alphaproteobacteria</taxon>
        <taxon>Sphingomonadales</taxon>
        <taxon>Sphingomonadaceae</taxon>
        <taxon>Sphingomonas</taxon>
    </lineage>
</organism>
<dbReference type="PANTHER" id="PTHR38593:SF1">
    <property type="entry name" value="BLR2558 PROTEIN"/>
    <property type="match status" value="1"/>
</dbReference>
<dbReference type="InterPro" id="IPR012347">
    <property type="entry name" value="Ferritin-like"/>
</dbReference>
<dbReference type="eggNOG" id="COG3652">
    <property type="taxonomic scope" value="Bacteria"/>
</dbReference>
<name>W0AL41_9SPHN</name>
<keyword evidence="3" id="KW-1185">Reference proteome</keyword>